<evidence type="ECO:0000256" key="15">
    <source>
        <dbReference type="ARBA" id="ARBA00034000"/>
    </source>
</evidence>
<dbReference type="InterPro" id="IPR001460">
    <property type="entry name" value="PCN-bd_Tpept"/>
</dbReference>
<dbReference type="GO" id="GO:0008658">
    <property type="term" value="F:penicillin binding"/>
    <property type="evidence" value="ECO:0007669"/>
    <property type="project" value="InterPro"/>
</dbReference>
<feature type="domain" description="Penicillin-binding protein transpeptidase" evidence="19">
    <location>
        <begin position="393"/>
        <end position="666"/>
    </location>
</feature>
<keyword evidence="8" id="KW-0808">Transferase</keyword>
<dbReference type="EMBL" id="PFGC01000044">
    <property type="protein sequence ID" value="PIW36634.1"/>
    <property type="molecule type" value="Genomic_DNA"/>
</dbReference>
<dbReference type="Proteomes" id="UP000230292">
    <property type="component" value="Unassembled WGS sequence"/>
</dbReference>
<comment type="caution">
    <text evidence="21">The sequence shown here is derived from an EMBL/GenBank/DDBJ whole genome shotgun (WGS) entry which is preliminary data.</text>
</comment>
<evidence type="ECO:0000256" key="9">
    <source>
        <dbReference type="ARBA" id="ARBA00022801"/>
    </source>
</evidence>
<dbReference type="Pfam" id="PF00905">
    <property type="entry name" value="Transpeptidase"/>
    <property type="match status" value="1"/>
</dbReference>
<comment type="catalytic activity">
    <reaction evidence="15">
        <text>Preferential cleavage: (Ac)2-L-Lys-D-Ala-|-D-Ala. Also transpeptidation of peptidyl-alanyl moieties that are N-acyl substituents of D-alanine.</text>
        <dbReference type="EC" id="3.4.16.4"/>
    </reaction>
</comment>
<reference evidence="21 22" key="1">
    <citation type="submission" date="2017-09" db="EMBL/GenBank/DDBJ databases">
        <title>Depth-based differentiation of microbial function through sediment-hosted aquifers and enrichment of novel symbionts in the deep terrestrial subsurface.</title>
        <authorList>
            <person name="Probst A.J."/>
            <person name="Ladd B."/>
            <person name="Jarett J.K."/>
            <person name="Geller-Mcgrath D.E."/>
            <person name="Sieber C.M."/>
            <person name="Emerson J.B."/>
            <person name="Anantharaman K."/>
            <person name="Thomas B.C."/>
            <person name="Malmstrom R."/>
            <person name="Stieglmeier M."/>
            <person name="Klingl A."/>
            <person name="Woyke T."/>
            <person name="Ryan C.M."/>
            <person name="Banfield J.F."/>
        </authorList>
    </citation>
    <scope>NUCLEOTIDE SEQUENCE [LARGE SCALE GENOMIC DNA]</scope>
    <source>
        <strain evidence="21">CG15_BIG_FIL_POST_REV_8_21_14_020_45_12</strain>
    </source>
</reference>
<keyword evidence="13" id="KW-0511">Multifunctional enzyme</keyword>
<keyword evidence="7" id="KW-0328">Glycosyltransferase</keyword>
<evidence type="ECO:0000256" key="17">
    <source>
        <dbReference type="SAM" id="MobiDB-lite"/>
    </source>
</evidence>
<evidence type="ECO:0000256" key="14">
    <source>
        <dbReference type="ARBA" id="ARBA00023316"/>
    </source>
</evidence>
<evidence type="ECO:0000256" key="4">
    <source>
        <dbReference type="ARBA" id="ARBA00022475"/>
    </source>
</evidence>
<keyword evidence="18" id="KW-1133">Transmembrane helix</keyword>
<feature type="compositionally biased region" description="Basic and acidic residues" evidence="17">
    <location>
        <begin position="1"/>
        <end position="32"/>
    </location>
</feature>
<keyword evidence="6" id="KW-0645">Protease</keyword>
<dbReference type="GO" id="GO:0008360">
    <property type="term" value="P:regulation of cell shape"/>
    <property type="evidence" value="ECO:0007669"/>
    <property type="project" value="UniProtKB-KW"/>
</dbReference>
<dbReference type="GO" id="GO:0009252">
    <property type="term" value="P:peptidoglycan biosynthetic process"/>
    <property type="evidence" value="ECO:0007669"/>
    <property type="project" value="UniProtKB-KW"/>
</dbReference>
<comment type="similarity">
    <text evidence="3">In the N-terminal section; belongs to the glycosyltransferase 51 family.</text>
</comment>
<dbReference type="Pfam" id="PF00912">
    <property type="entry name" value="Transgly"/>
    <property type="match status" value="1"/>
</dbReference>
<dbReference type="InterPro" id="IPR013783">
    <property type="entry name" value="Ig-like_fold"/>
</dbReference>
<protein>
    <submittedName>
        <fullName evidence="21">Uncharacterized protein</fullName>
    </submittedName>
</protein>
<evidence type="ECO:0000256" key="13">
    <source>
        <dbReference type="ARBA" id="ARBA00023268"/>
    </source>
</evidence>
<accession>A0A2M7H362</accession>
<feature type="compositionally biased region" description="Low complexity" evidence="17">
    <location>
        <begin position="35"/>
        <end position="57"/>
    </location>
</feature>
<evidence type="ECO:0000256" key="7">
    <source>
        <dbReference type="ARBA" id="ARBA00022676"/>
    </source>
</evidence>
<evidence type="ECO:0000256" key="6">
    <source>
        <dbReference type="ARBA" id="ARBA00022670"/>
    </source>
</evidence>
<evidence type="ECO:0000256" key="3">
    <source>
        <dbReference type="ARBA" id="ARBA00007739"/>
    </source>
</evidence>
<proteinExistence type="inferred from homology"/>
<evidence type="ECO:0000256" key="10">
    <source>
        <dbReference type="ARBA" id="ARBA00022960"/>
    </source>
</evidence>
<dbReference type="InterPro" id="IPR001264">
    <property type="entry name" value="Glyco_trans_51"/>
</dbReference>
<keyword evidence="10" id="KW-0133">Cell shape</keyword>
<keyword evidence="14" id="KW-0961">Cell wall biogenesis/degradation</keyword>
<dbReference type="Gene3D" id="1.10.3810.10">
    <property type="entry name" value="Biosynthetic peptidoglycan transglycosylase-like"/>
    <property type="match status" value="1"/>
</dbReference>
<gene>
    <name evidence="21" type="ORF">COW24_04230</name>
</gene>
<dbReference type="Gene3D" id="3.40.710.10">
    <property type="entry name" value="DD-peptidase/beta-lactamase superfamily"/>
    <property type="match status" value="1"/>
</dbReference>
<name>A0A2M7H362_9BACT</name>
<feature type="region of interest" description="Disordered" evidence="17">
    <location>
        <begin position="1"/>
        <end position="71"/>
    </location>
</feature>
<dbReference type="InterPro" id="IPR023346">
    <property type="entry name" value="Lysozyme-like_dom_sf"/>
</dbReference>
<evidence type="ECO:0000256" key="1">
    <source>
        <dbReference type="ARBA" id="ARBA00004236"/>
    </source>
</evidence>
<dbReference type="GO" id="GO:0005886">
    <property type="term" value="C:plasma membrane"/>
    <property type="evidence" value="ECO:0007669"/>
    <property type="project" value="UniProtKB-SubCell"/>
</dbReference>
<dbReference type="GO" id="GO:0009002">
    <property type="term" value="F:serine-type D-Ala-D-Ala carboxypeptidase activity"/>
    <property type="evidence" value="ECO:0007669"/>
    <property type="project" value="UniProtKB-EC"/>
</dbReference>
<evidence type="ECO:0000256" key="18">
    <source>
        <dbReference type="SAM" id="Phobius"/>
    </source>
</evidence>
<dbReference type="PANTHER" id="PTHR32282">
    <property type="entry name" value="BINDING PROTEIN TRANSPEPTIDASE, PUTATIVE-RELATED"/>
    <property type="match status" value="1"/>
</dbReference>
<evidence type="ECO:0000259" key="19">
    <source>
        <dbReference type="Pfam" id="PF00905"/>
    </source>
</evidence>
<dbReference type="PANTHER" id="PTHR32282:SF11">
    <property type="entry name" value="PENICILLIN-BINDING PROTEIN 1B"/>
    <property type="match status" value="1"/>
</dbReference>
<evidence type="ECO:0000313" key="21">
    <source>
        <dbReference type="EMBL" id="PIW36634.1"/>
    </source>
</evidence>
<keyword evidence="12 18" id="KW-0472">Membrane</keyword>
<feature type="domain" description="Glycosyl transferase family 51" evidence="20">
    <location>
        <begin position="133"/>
        <end position="303"/>
    </location>
</feature>
<evidence type="ECO:0000256" key="12">
    <source>
        <dbReference type="ARBA" id="ARBA00023136"/>
    </source>
</evidence>
<sequence>MPIPQLEKKRATNEGHARNASTIRKERARERQGGNSSTHSVVKSHSKSSIPHSTNSHQKTPQTDKRPQKKLKPRWKRLMKWLLILASIGAILLCITIIAAYIWVSKDLADITDLENRTVDQSTRIYARDGETLLYELGDNKREDVNLDQIDDKIEWATIALEDREFYNHKGFRWQSFARAAVKGVFGGGGARGTSTLTQQFVKNAILTPERTYDRKIKEVILAVRIERKYSKGEILNMYLNEVYYGGVIEGVQVAAREYFGKNASDVTLAEAATLASLPQSPVTLPNDPERLKARRDYALNQMAEQGYITQDEADAAKQEEVAIQENITEIEAPHFVFYVRQQLENDFGQATIRQGGLKVITTLDWDKQQKAETAVTDGISKIEQYGGSNAALVSFDAHTGQILAMVGSRDYFNEAYDGNVNVATSLRQPGSSFKPIVYLAAFVKGYTPDTKLFDVETDFPTETGNYHPRNYDLGQRGPVSLRTSLGQSLNIPAVKLLYLVGVENALDLAQSLGYSSFGDRSRFGLAVVLGGGEVSLLEHTNTFATFAREGEYRRPASILKVEDHAGKTLYEWEDSAVQVVDQSAVRTLNSVLSDQGARGGFGALNISGRQTAAKTGTTNDYRDAWTLGYTPSFATGVWAGNNDNSEMSRGAAGLVIAAPIWNAYMSSILDGTTDESFNAPSYSAANAALGGTLEETKELPVDTLTNELIPEECRDSYPADYVGKREYKEAHTILHYLSKENPTGGAPENPRNDPMYEPWETAVVNWTRAEERKNEYLSDDTPKVECSLRDKSQQPTIAISTLKDGQEYSKKDFSIHATITPGPGRSVTKIEYLIDTLVVDSQAVGITEKTSAVSNYSPTTLTTGRHTVSVRIADDKGNTAQDSVGITYTGKK</sequence>
<evidence type="ECO:0000256" key="8">
    <source>
        <dbReference type="ARBA" id="ARBA00022679"/>
    </source>
</evidence>
<evidence type="ECO:0000256" key="5">
    <source>
        <dbReference type="ARBA" id="ARBA00022645"/>
    </source>
</evidence>
<organism evidence="21 22">
    <name type="scientific">Candidatus Kerfeldbacteria bacterium CG15_BIG_FIL_POST_REV_8_21_14_020_45_12</name>
    <dbReference type="NCBI Taxonomy" id="2014247"/>
    <lineage>
        <taxon>Bacteria</taxon>
        <taxon>Candidatus Kerfeldiibacteriota</taxon>
    </lineage>
</organism>
<dbReference type="SUPFAM" id="SSF53955">
    <property type="entry name" value="Lysozyme-like"/>
    <property type="match status" value="1"/>
</dbReference>
<evidence type="ECO:0000259" key="20">
    <source>
        <dbReference type="Pfam" id="PF00912"/>
    </source>
</evidence>
<dbReference type="InterPro" id="IPR036950">
    <property type="entry name" value="PBP_transglycosylase"/>
</dbReference>
<dbReference type="Gene3D" id="2.60.40.10">
    <property type="entry name" value="Immunoglobulins"/>
    <property type="match status" value="1"/>
</dbReference>
<dbReference type="GO" id="GO:0071555">
    <property type="term" value="P:cell wall organization"/>
    <property type="evidence" value="ECO:0007669"/>
    <property type="project" value="UniProtKB-KW"/>
</dbReference>
<keyword evidence="5" id="KW-0121">Carboxypeptidase</keyword>
<dbReference type="InterPro" id="IPR012338">
    <property type="entry name" value="Beta-lactam/transpept-like"/>
</dbReference>
<feature type="transmembrane region" description="Helical" evidence="18">
    <location>
        <begin position="81"/>
        <end position="104"/>
    </location>
</feature>
<keyword evidence="4" id="KW-1003">Cell membrane</keyword>
<comment type="catalytic activity">
    <reaction evidence="16">
        <text>[GlcNAc-(1-&gt;4)-Mur2Ac(oyl-L-Ala-gamma-D-Glu-L-Lys-D-Ala-D-Ala)](n)-di-trans,octa-cis-undecaprenyl diphosphate + beta-D-GlcNAc-(1-&gt;4)-Mur2Ac(oyl-L-Ala-gamma-D-Glu-L-Lys-D-Ala-D-Ala)-di-trans,octa-cis-undecaprenyl diphosphate = [GlcNAc-(1-&gt;4)-Mur2Ac(oyl-L-Ala-gamma-D-Glu-L-Lys-D-Ala-D-Ala)](n+1)-di-trans,octa-cis-undecaprenyl diphosphate + di-trans,octa-cis-undecaprenyl diphosphate + H(+)</text>
        <dbReference type="Rhea" id="RHEA:23708"/>
        <dbReference type="Rhea" id="RHEA-COMP:9602"/>
        <dbReference type="Rhea" id="RHEA-COMP:9603"/>
        <dbReference type="ChEBI" id="CHEBI:15378"/>
        <dbReference type="ChEBI" id="CHEBI:58405"/>
        <dbReference type="ChEBI" id="CHEBI:60033"/>
        <dbReference type="ChEBI" id="CHEBI:78435"/>
        <dbReference type="EC" id="2.4.99.28"/>
    </reaction>
</comment>
<dbReference type="FunFam" id="1.10.3810.10:FF:000001">
    <property type="entry name" value="Penicillin-binding protein 1A"/>
    <property type="match status" value="1"/>
</dbReference>
<keyword evidence="11" id="KW-0573">Peptidoglycan synthesis</keyword>
<keyword evidence="18" id="KW-0812">Transmembrane</keyword>
<dbReference type="InterPro" id="IPR050396">
    <property type="entry name" value="Glycosyltr_51/Transpeptidase"/>
</dbReference>
<dbReference type="SUPFAM" id="SSF56601">
    <property type="entry name" value="beta-lactamase/transpeptidase-like"/>
    <property type="match status" value="1"/>
</dbReference>
<keyword evidence="9" id="KW-0378">Hydrolase</keyword>
<dbReference type="GO" id="GO:0030288">
    <property type="term" value="C:outer membrane-bounded periplasmic space"/>
    <property type="evidence" value="ECO:0007669"/>
    <property type="project" value="TreeGrafter"/>
</dbReference>
<dbReference type="GO" id="GO:0006508">
    <property type="term" value="P:proteolysis"/>
    <property type="evidence" value="ECO:0007669"/>
    <property type="project" value="UniProtKB-KW"/>
</dbReference>
<comment type="similarity">
    <text evidence="2">In the C-terminal section; belongs to the transpeptidase family.</text>
</comment>
<evidence type="ECO:0000313" key="22">
    <source>
        <dbReference type="Proteomes" id="UP000230292"/>
    </source>
</evidence>
<comment type="subcellular location">
    <subcellularLocation>
        <location evidence="1">Cell membrane</location>
    </subcellularLocation>
</comment>
<evidence type="ECO:0000256" key="11">
    <source>
        <dbReference type="ARBA" id="ARBA00022984"/>
    </source>
</evidence>
<evidence type="ECO:0000256" key="2">
    <source>
        <dbReference type="ARBA" id="ARBA00007090"/>
    </source>
</evidence>
<dbReference type="GO" id="GO:0008955">
    <property type="term" value="F:peptidoglycan glycosyltransferase activity"/>
    <property type="evidence" value="ECO:0007669"/>
    <property type="project" value="UniProtKB-EC"/>
</dbReference>
<dbReference type="AlphaFoldDB" id="A0A2M7H362"/>
<evidence type="ECO:0000256" key="16">
    <source>
        <dbReference type="ARBA" id="ARBA00049902"/>
    </source>
</evidence>